<dbReference type="EMBL" id="JAILXK010000002">
    <property type="protein sequence ID" value="MBY4637284.1"/>
    <property type="molecule type" value="Genomic_DNA"/>
</dbReference>
<keyword evidence="2" id="KW-1185">Reference proteome</keyword>
<reference evidence="1" key="1">
    <citation type="submission" date="2021-08" db="EMBL/GenBank/DDBJ databases">
        <title>Sphingopyxis panaciterrulae sp. nov., isolated from the surface water of the Yellow Sea.</title>
        <authorList>
            <person name="Gao Z."/>
            <person name="Zhang D."/>
            <person name="Zhang A."/>
        </authorList>
    </citation>
    <scope>NUCLEOTIDE SEQUENCE</scope>
    <source>
        <strain evidence="1">XHP0097</strain>
    </source>
</reference>
<protein>
    <recommendedName>
        <fullName evidence="3">Lipoprotein</fullName>
    </recommendedName>
</protein>
<gene>
    <name evidence="1" type="ORF">K5P26_09055</name>
</gene>
<comment type="caution">
    <text evidence="1">The sequence shown here is derived from an EMBL/GenBank/DDBJ whole genome shotgun (WGS) entry which is preliminary data.</text>
</comment>
<evidence type="ECO:0000313" key="1">
    <source>
        <dbReference type="EMBL" id="MBY4637284.1"/>
    </source>
</evidence>
<name>A0ABS7ME92_9SPHN</name>
<accession>A0ABS7ME92</accession>
<evidence type="ECO:0008006" key="3">
    <source>
        <dbReference type="Google" id="ProtNLM"/>
    </source>
</evidence>
<organism evidence="1 2">
    <name type="scientific">Sphingopyxis jiangsuensis</name>
    <dbReference type="NCBI Taxonomy" id="2871171"/>
    <lineage>
        <taxon>Bacteria</taxon>
        <taxon>Pseudomonadati</taxon>
        <taxon>Pseudomonadota</taxon>
        <taxon>Alphaproteobacteria</taxon>
        <taxon>Sphingomonadales</taxon>
        <taxon>Sphingomonadaceae</taxon>
        <taxon>Sphingopyxis</taxon>
    </lineage>
</organism>
<evidence type="ECO:0000313" key="2">
    <source>
        <dbReference type="Proteomes" id="UP001166571"/>
    </source>
</evidence>
<dbReference type="Proteomes" id="UP001166571">
    <property type="component" value="Unassembled WGS sequence"/>
</dbReference>
<proteinExistence type="predicted"/>
<sequence length="79" mass="8034">MTAAAALAAGCTPTDATLGNAVRTTMAAQVVNPEPVYDDAIPTTDAAKAAAAVDRYRTDRVKKPDTIRTTSGEGGGTPR</sequence>